<dbReference type="InterPro" id="IPR036397">
    <property type="entry name" value="RNaseH_sf"/>
</dbReference>
<dbReference type="EMBL" id="KN663838">
    <property type="protein sequence ID" value="KHN11193.1"/>
    <property type="molecule type" value="Genomic_DNA"/>
</dbReference>
<proteinExistence type="predicted"/>
<dbReference type="Gene3D" id="3.30.420.10">
    <property type="entry name" value="Ribonuclease H-like superfamily/Ribonuclease H"/>
    <property type="match status" value="1"/>
</dbReference>
<dbReference type="Proteomes" id="UP000053555">
    <property type="component" value="Unassembled WGS sequence"/>
</dbReference>
<dbReference type="PANTHER" id="PTHR47723:SF19">
    <property type="entry name" value="POLYNUCLEOTIDYL TRANSFERASE, RIBONUCLEASE H-LIKE SUPERFAMILY PROTEIN"/>
    <property type="match status" value="1"/>
</dbReference>
<sequence length="115" mass="13367">LFIKEKYVTQSGKLEPHEAEGWALMKTLQWITKLELNNVIIEIDCKVMANVMKTRLKGSSKFHYILAKCKNLLFLNQNSRVSFIRRQANQGAHALTRTSRFHASHHVYEHISNCI</sequence>
<evidence type="ECO:0000313" key="2">
    <source>
        <dbReference type="EMBL" id="KHN11193.1"/>
    </source>
</evidence>
<accession>A0A0B2PTX9</accession>
<organism evidence="2">
    <name type="scientific">Glycine soja</name>
    <name type="common">Wild soybean</name>
    <dbReference type="NCBI Taxonomy" id="3848"/>
    <lineage>
        <taxon>Eukaryota</taxon>
        <taxon>Viridiplantae</taxon>
        <taxon>Streptophyta</taxon>
        <taxon>Embryophyta</taxon>
        <taxon>Tracheophyta</taxon>
        <taxon>Spermatophyta</taxon>
        <taxon>Magnoliopsida</taxon>
        <taxon>eudicotyledons</taxon>
        <taxon>Gunneridae</taxon>
        <taxon>Pentapetalae</taxon>
        <taxon>rosids</taxon>
        <taxon>fabids</taxon>
        <taxon>Fabales</taxon>
        <taxon>Fabaceae</taxon>
        <taxon>Papilionoideae</taxon>
        <taxon>50 kb inversion clade</taxon>
        <taxon>NPAAA clade</taxon>
        <taxon>indigoferoid/millettioid clade</taxon>
        <taxon>Phaseoleae</taxon>
        <taxon>Glycine</taxon>
        <taxon>Glycine subgen. Soja</taxon>
    </lineage>
</organism>
<dbReference type="CDD" id="cd06222">
    <property type="entry name" value="RNase_H_like"/>
    <property type="match status" value="1"/>
</dbReference>
<dbReference type="InterPro" id="IPR053151">
    <property type="entry name" value="RNase_H-like"/>
</dbReference>
<dbReference type="Pfam" id="PF13456">
    <property type="entry name" value="RVT_3"/>
    <property type="match status" value="1"/>
</dbReference>
<feature type="non-terminal residue" evidence="2">
    <location>
        <position position="115"/>
    </location>
</feature>
<dbReference type="PANTHER" id="PTHR47723">
    <property type="entry name" value="OS05G0353850 PROTEIN"/>
    <property type="match status" value="1"/>
</dbReference>
<reference evidence="2" key="1">
    <citation type="submission" date="2014-07" db="EMBL/GenBank/DDBJ databases">
        <title>Identification of a novel salt tolerance gene in wild soybean by whole-genome sequencing.</title>
        <authorList>
            <person name="Lam H.-M."/>
            <person name="Qi X."/>
            <person name="Li M.-W."/>
            <person name="Liu X."/>
            <person name="Xie M."/>
            <person name="Ni M."/>
            <person name="Xu X."/>
        </authorList>
    </citation>
    <scope>NUCLEOTIDE SEQUENCE [LARGE SCALE GENOMIC DNA]</scope>
    <source>
        <tissue evidence="2">Root</tissue>
    </source>
</reference>
<name>A0A0B2PTX9_GLYSO</name>
<dbReference type="GO" id="GO:0004523">
    <property type="term" value="F:RNA-DNA hybrid ribonuclease activity"/>
    <property type="evidence" value="ECO:0007669"/>
    <property type="project" value="InterPro"/>
</dbReference>
<feature type="non-terminal residue" evidence="2">
    <location>
        <position position="1"/>
    </location>
</feature>
<dbReference type="AlphaFoldDB" id="A0A0B2PTX9"/>
<evidence type="ECO:0000259" key="1">
    <source>
        <dbReference type="Pfam" id="PF13456"/>
    </source>
</evidence>
<dbReference type="GO" id="GO:0003676">
    <property type="term" value="F:nucleic acid binding"/>
    <property type="evidence" value="ECO:0007669"/>
    <property type="project" value="InterPro"/>
</dbReference>
<gene>
    <name evidence="2" type="ORF">glysoja_043927</name>
</gene>
<protein>
    <recommendedName>
        <fullName evidence="1">RNase H type-1 domain-containing protein</fullName>
    </recommendedName>
</protein>
<feature type="domain" description="RNase H type-1" evidence="1">
    <location>
        <begin position="11"/>
        <end position="97"/>
    </location>
</feature>
<dbReference type="InterPro" id="IPR002156">
    <property type="entry name" value="RNaseH_domain"/>
</dbReference>
<dbReference type="InterPro" id="IPR044730">
    <property type="entry name" value="RNase_H-like_dom_plant"/>
</dbReference>